<evidence type="ECO:0000313" key="2">
    <source>
        <dbReference type="Proteomes" id="UP001344888"/>
    </source>
</evidence>
<proteinExistence type="predicted"/>
<accession>A0AAW9NPL6</accession>
<comment type="caution">
    <text evidence="1">The sequence shown here is derived from an EMBL/GenBank/DDBJ whole genome shotgun (WGS) entry which is preliminary data.</text>
</comment>
<sequence>AKTEGQLCCVEAPMVVGGAPCESRTSLRNNVTDKTPKIADRNIYTKNPNEFSKSHLKNLQTLNMRKILASTIN</sequence>
<dbReference type="RefSeq" id="WP_326125252.1">
    <property type="nucleotide sequence ID" value="NZ_JARSFG010000043.1"/>
</dbReference>
<keyword evidence="2" id="KW-1185">Reference proteome</keyword>
<organism evidence="1 2">
    <name type="scientific">Metasolibacillus meyeri</name>
    <dbReference type="NCBI Taxonomy" id="1071052"/>
    <lineage>
        <taxon>Bacteria</taxon>
        <taxon>Bacillati</taxon>
        <taxon>Bacillota</taxon>
        <taxon>Bacilli</taxon>
        <taxon>Bacillales</taxon>
        <taxon>Caryophanaceae</taxon>
        <taxon>Metasolibacillus</taxon>
    </lineage>
</organism>
<dbReference type="EMBL" id="JARSFG010000043">
    <property type="protein sequence ID" value="MEC1180769.1"/>
    <property type="molecule type" value="Genomic_DNA"/>
</dbReference>
<dbReference type="Proteomes" id="UP001344888">
    <property type="component" value="Unassembled WGS sequence"/>
</dbReference>
<gene>
    <name evidence="1" type="ORF">P9B03_20150</name>
</gene>
<name>A0AAW9NPL6_9BACL</name>
<feature type="non-terminal residue" evidence="1">
    <location>
        <position position="1"/>
    </location>
</feature>
<dbReference type="AlphaFoldDB" id="A0AAW9NPL6"/>
<protein>
    <submittedName>
        <fullName evidence="1">Uncharacterized protein</fullName>
    </submittedName>
</protein>
<reference evidence="1 2" key="1">
    <citation type="submission" date="2023-03" db="EMBL/GenBank/DDBJ databases">
        <title>Bacillus Genome Sequencing.</title>
        <authorList>
            <person name="Dunlap C."/>
        </authorList>
    </citation>
    <scope>NUCLEOTIDE SEQUENCE [LARGE SCALE GENOMIC DNA]</scope>
    <source>
        <strain evidence="1 2">B-59205</strain>
    </source>
</reference>
<evidence type="ECO:0000313" key="1">
    <source>
        <dbReference type="EMBL" id="MEC1180769.1"/>
    </source>
</evidence>